<dbReference type="RefSeq" id="WP_143849199.1">
    <property type="nucleotide sequence ID" value="NZ_VLXZ01000008.1"/>
</dbReference>
<reference evidence="1 2" key="1">
    <citation type="submission" date="2019-07" db="EMBL/GenBank/DDBJ databases">
        <authorList>
            <person name="Park Y.J."/>
            <person name="Jeong S.E."/>
            <person name="Jung H.S."/>
        </authorList>
    </citation>
    <scope>NUCLEOTIDE SEQUENCE [LARGE SCALE GENOMIC DNA]</scope>
    <source>
        <strain evidence="2">P16(2019)</strain>
    </source>
</reference>
<name>A0A553ZWL7_9BACI</name>
<gene>
    <name evidence="1" type="ORF">FN960_13145</name>
</gene>
<evidence type="ECO:0000313" key="2">
    <source>
        <dbReference type="Proteomes" id="UP000318521"/>
    </source>
</evidence>
<proteinExistence type="predicted"/>
<dbReference type="OrthoDB" id="9808492at2"/>
<dbReference type="EMBL" id="VLXZ01000008">
    <property type="protein sequence ID" value="TSB45859.1"/>
    <property type="molecule type" value="Genomic_DNA"/>
</dbReference>
<dbReference type="AlphaFoldDB" id="A0A553ZWL7"/>
<evidence type="ECO:0000313" key="1">
    <source>
        <dbReference type="EMBL" id="TSB45859.1"/>
    </source>
</evidence>
<organism evidence="1 2">
    <name type="scientific">Alkalicoccobacillus porphyridii</name>
    <dbReference type="NCBI Taxonomy" id="2597270"/>
    <lineage>
        <taxon>Bacteria</taxon>
        <taxon>Bacillati</taxon>
        <taxon>Bacillota</taxon>
        <taxon>Bacilli</taxon>
        <taxon>Bacillales</taxon>
        <taxon>Bacillaceae</taxon>
        <taxon>Alkalicoccobacillus</taxon>
    </lineage>
</organism>
<dbReference type="Proteomes" id="UP000318521">
    <property type="component" value="Unassembled WGS sequence"/>
</dbReference>
<dbReference type="Pfam" id="PF13289">
    <property type="entry name" value="SIR2_2"/>
    <property type="match status" value="1"/>
</dbReference>
<accession>A0A553ZWL7</accession>
<protein>
    <submittedName>
        <fullName evidence="1">SIR2 family protein</fullName>
    </submittedName>
</protein>
<sequence length="360" mass="41968">MALGLPGIWKLTELVVDNLSTENREVVKIIVSELDDEKCEPHIEQILNKIRMIRQVTKDSENRSYVEVNGLVAKELDIEICKQIYMILSEEEKKAIESEENNSHYTERFFAWLNNNRQNFEKEIFTLNYDMVFERSLENLKLPYYDGFVGAYEPFFCPESIEKLDVMNSIPVSWIKIWKMHGSLGWYWKKGSSVTGGKVVRLGVQVNEELDELVIYPSKEKYESSRKQPFITYVDRLKNYLRDGEGIFVISGYSFGDEHINDVIFDGLRQNNRLHVIVLLFSNDDLNRIKEDVMNFMNISVLSPNYAIISGKHGEWKLDEEELEDGNGDITDFWDIDDNSLVIGDFLKAVNFITEHKEVE</sequence>
<comment type="caution">
    <text evidence="1">The sequence shown here is derived from an EMBL/GenBank/DDBJ whole genome shotgun (WGS) entry which is preliminary data.</text>
</comment>
<keyword evidence="2" id="KW-1185">Reference proteome</keyword>